<evidence type="ECO:0000313" key="8">
    <source>
        <dbReference type="EMBL" id="QEH61327.1"/>
    </source>
</evidence>
<dbReference type="InterPro" id="IPR001851">
    <property type="entry name" value="ABC_transp_permease"/>
</dbReference>
<feature type="transmembrane region" description="Helical" evidence="7">
    <location>
        <begin position="104"/>
        <end position="123"/>
    </location>
</feature>
<feature type="coiled-coil region" evidence="6">
    <location>
        <begin position="612"/>
        <end position="664"/>
    </location>
</feature>
<comment type="subcellular location">
    <subcellularLocation>
        <location evidence="1">Cell membrane</location>
        <topology evidence="1">Multi-pass membrane protein</topology>
    </subcellularLocation>
</comment>
<keyword evidence="9" id="KW-1185">Reference proteome</keyword>
<organism evidence="8 9">
    <name type="scientific">Spiroplasma chinense</name>
    <dbReference type="NCBI Taxonomy" id="216932"/>
    <lineage>
        <taxon>Bacteria</taxon>
        <taxon>Bacillati</taxon>
        <taxon>Mycoplasmatota</taxon>
        <taxon>Mollicutes</taxon>
        <taxon>Entomoplasmatales</taxon>
        <taxon>Spiroplasmataceae</taxon>
        <taxon>Spiroplasma</taxon>
    </lineage>
</organism>
<evidence type="ECO:0000256" key="2">
    <source>
        <dbReference type="ARBA" id="ARBA00022475"/>
    </source>
</evidence>
<feature type="coiled-coil region" evidence="6">
    <location>
        <begin position="382"/>
        <end position="451"/>
    </location>
</feature>
<dbReference type="Pfam" id="PF02653">
    <property type="entry name" value="BPD_transp_2"/>
    <property type="match status" value="1"/>
</dbReference>
<name>A0A5B9Y4Z6_9MOLU</name>
<evidence type="ECO:0000256" key="3">
    <source>
        <dbReference type="ARBA" id="ARBA00022692"/>
    </source>
</evidence>
<evidence type="ECO:0000256" key="7">
    <source>
        <dbReference type="SAM" id="Phobius"/>
    </source>
</evidence>
<feature type="transmembrane region" description="Helical" evidence="7">
    <location>
        <begin position="341"/>
        <end position="361"/>
    </location>
</feature>
<evidence type="ECO:0000256" key="5">
    <source>
        <dbReference type="ARBA" id="ARBA00023136"/>
    </source>
</evidence>
<evidence type="ECO:0000256" key="6">
    <source>
        <dbReference type="SAM" id="Coils"/>
    </source>
</evidence>
<keyword evidence="5 7" id="KW-0472">Membrane</keyword>
<sequence>MNFKLKNWVRHMKVKAQLKSPEIKKTASYFKTSVISILIGTVLTMILISFLGVNPIDFFQRTFNVVFTREINLQRTFSWFAVYALFALGLAIGFKVGLFNMSGSGQAILSMGVTGLMLVNVFGNVQGQINRGNPGFIIVILIVMVLVSMLLSSITGILKVFFNIHEVATSILLNWTVWYIMKWAFALKGFNSSTPRIPLDWIAVGGISWLIPVILTVIVFIVAWFVLTFTTLGYKFKLVGVQKDAASYIGVNYKKYIISATAIQGFCIGLGSFVYWSAIRGGYALGNDVIPTIGFDAIAISLIAFNNIFGILPISFLWALLSVGMPVAVTGYSELGREISPLIFGFIVYSSTFSSLFLRFVPIKWSKIWIHLFYNKPLQLKVKELKGEISGIRKEIKNIKANNFEGFKELEVLFTKYQEDKENQELKKQFLELKQENIVVLKRRISVIKDEIVYQQTKECEKFYNRGFLSIKKTYNQKALRRTWDLLNPAVAELNVIQEEKIQIDADFKKYKKAKFDALKDFKKEQHRNYVEKCRRLKSDYKIEVYTLALELKEIKKNQQDEAAMEKIRLQILSLKENLATNLEQAKISYNDSLVVSEQQMKEFDKINAENMKIREEKLAALTIQLEEWKEKDKKVNEVWSEIVARLKEKNKELLLEKKEKYNAAKTEFKDFMTEQKTTLVAKASEMQVSQTEKKELSMQVKKYKTDYRVMGYNKFIELGEKYGCK</sequence>
<evidence type="ECO:0000256" key="1">
    <source>
        <dbReference type="ARBA" id="ARBA00004651"/>
    </source>
</evidence>
<feature type="transmembrane region" description="Helical" evidence="7">
    <location>
        <begin position="77"/>
        <end position="98"/>
    </location>
</feature>
<dbReference type="AlphaFoldDB" id="A0A5B9Y4Z6"/>
<evidence type="ECO:0000256" key="4">
    <source>
        <dbReference type="ARBA" id="ARBA00022989"/>
    </source>
</evidence>
<gene>
    <name evidence="8" type="primary">nupB</name>
    <name evidence="8" type="ORF">SCHIN_v1c01290</name>
</gene>
<keyword evidence="2" id="KW-1003">Cell membrane</keyword>
<protein>
    <submittedName>
        <fullName evidence="8">General nucleoside transport system permease protein</fullName>
    </submittedName>
</protein>
<dbReference type="CDD" id="cd06580">
    <property type="entry name" value="TM_PBP1_transp_TpRbsC_like"/>
    <property type="match status" value="1"/>
</dbReference>
<evidence type="ECO:0000313" key="9">
    <source>
        <dbReference type="Proteomes" id="UP000323144"/>
    </source>
</evidence>
<keyword evidence="3 7" id="KW-0812">Transmembrane</keyword>
<dbReference type="RefSeq" id="WP_166507721.1">
    <property type="nucleotide sequence ID" value="NZ_CP043026.1"/>
</dbReference>
<dbReference type="Proteomes" id="UP000323144">
    <property type="component" value="Chromosome"/>
</dbReference>
<feature type="transmembrane region" description="Helical" evidence="7">
    <location>
        <begin position="297"/>
        <end position="321"/>
    </location>
</feature>
<keyword evidence="4 7" id="KW-1133">Transmembrane helix</keyword>
<dbReference type="PANTHER" id="PTHR47089">
    <property type="entry name" value="ABC TRANSPORTER, PERMEASE PROTEIN"/>
    <property type="match status" value="1"/>
</dbReference>
<feature type="transmembrane region" description="Helical" evidence="7">
    <location>
        <begin position="201"/>
        <end position="227"/>
    </location>
</feature>
<reference evidence="8 9" key="1">
    <citation type="submission" date="2019-08" db="EMBL/GenBank/DDBJ databases">
        <title>Complete genome sequence of Spiroplasma chinense CCH (DSM 19755).</title>
        <authorList>
            <person name="Shen H.-Y."/>
            <person name="Lin Y.-C."/>
            <person name="Chou L."/>
            <person name="Kuo C.-H."/>
        </authorList>
    </citation>
    <scope>NUCLEOTIDE SEQUENCE [LARGE SCALE GENOMIC DNA]</scope>
    <source>
        <strain evidence="8 9">CCH</strain>
    </source>
</reference>
<feature type="transmembrane region" description="Helical" evidence="7">
    <location>
        <begin position="34"/>
        <end position="56"/>
    </location>
</feature>
<feature type="transmembrane region" description="Helical" evidence="7">
    <location>
        <begin position="256"/>
        <end position="276"/>
    </location>
</feature>
<dbReference type="GO" id="GO:0005886">
    <property type="term" value="C:plasma membrane"/>
    <property type="evidence" value="ECO:0007669"/>
    <property type="project" value="UniProtKB-SubCell"/>
</dbReference>
<accession>A0A5B9Y4Z6</accession>
<dbReference type="GO" id="GO:0022857">
    <property type="term" value="F:transmembrane transporter activity"/>
    <property type="evidence" value="ECO:0007669"/>
    <property type="project" value="InterPro"/>
</dbReference>
<keyword evidence="6" id="KW-0175">Coiled coil</keyword>
<proteinExistence type="predicted"/>
<dbReference type="KEGG" id="schi:SCHIN_v1c01290"/>
<dbReference type="PANTHER" id="PTHR47089:SF1">
    <property type="entry name" value="GUANOSINE ABC TRANSPORTER PERMEASE PROTEIN NUPP"/>
    <property type="match status" value="1"/>
</dbReference>
<feature type="transmembrane region" description="Helical" evidence="7">
    <location>
        <begin position="135"/>
        <end position="154"/>
    </location>
</feature>
<dbReference type="EMBL" id="CP043026">
    <property type="protein sequence ID" value="QEH61327.1"/>
    <property type="molecule type" value="Genomic_DNA"/>
</dbReference>